<evidence type="ECO:0000313" key="2">
    <source>
        <dbReference type="EMBL" id="MDR6903534.1"/>
    </source>
</evidence>
<keyword evidence="1" id="KW-0732">Signal</keyword>
<name>A0ABU1SX69_9HYPH</name>
<evidence type="ECO:0008006" key="4">
    <source>
        <dbReference type="Google" id="ProtNLM"/>
    </source>
</evidence>
<dbReference type="Proteomes" id="UP001250791">
    <property type="component" value="Unassembled WGS sequence"/>
</dbReference>
<feature type="chain" id="PRO_5047375472" description="DUF4946 domain-containing protein" evidence="1">
    <location>
        <begin position="28"/>
        <end position="182"/>
    </location>
</feature>
<accession>A0ABU1SX69</accession>
<comment type="caution">
    <text evidence="2">The sequence shown here is derived from an EMBL/GenBank/DDBJ whole genome shotgun (WGS) entry which is preliminary data.</text>
</comment>
<dbReference type="InterPro" id="IPR032543">
    <property type="entry name" value="DUF4946"/>
</dbReference>
<gene>
    <name evidence="2" type="ORF">J2W52_005167</name>
</gene>
<keyword evidence="3" id="KW-1185">Reference proteome</keyword>
<dbReference type="Gene3D" id="3.40.1000.10">
    <property type="entry name" value="Mog1/PsbP, alpha/beta/alpha sandwich"/>
    <property type="match status" value="1"/>
</dbReference>
<feature type="signal peptide" evidence="1">
    <location>
        <begin position="1"/>
        <end position="27"/>
    </location>
</feature>
<organism evidence="2 3">
    <name type="scientific">Rhizobium miluonense</name>
    <dbReference type="NCBI Taxonomy" id="411945"/>
    <lineage>
        <taxon>Bacteria</taxon>
        <taxon>Pseudomonadati</taxon>
        <taxon>Pseudomonadota</taxon>
        <taxon>Alphaproteobacteria</taxon>
        <taxon>Hyphomicrobiales</taxon>
        <taxon>Rhizobiaceae</taxon>
        <taxon>Rhizobium/Agrobacterium group</taxon>
        <taxon>Rhizobium</taxon>
    </lineage>
</organism>
<protein>
    <recommendedName>
        <fullName evidence="4">DUF4946 domain-containing protein</fullName>
    </recommendedName>
</protein>
<dbReference type="RefSeq" id="WP_310234821.1">
    <property type="nucleotide sequence ID" value="NZ_JAVDUP010000008.1"/>
</dbReference>
<dbReference type="Pfam" id="PF16304">
    <property type="entry name" value="DUF4946"/>
    <property type="match status" value="1"/>
</dbReference>
<sequence>MKVAFKLLTRWVSLLLPAALLASEALAGSAVQWPHGWERHSVPMPTSGSGEHFDGSNQLALKMDRKGQLEAALNLSILKIKGGDMPNLDDQTTSMIATIRDGYAAKGLQAACDTSQRTTLGDIQARQTRCHVRKDNTEVLTQEIVVALGVHTAQSLSYTAQPEKFQIYEAEFAAMRDSLRPD</sequence>
<evidence type="ECO:0000313" key="3">
    <source>
        <dbReference type="Proteomes" id="UP001250791"/>
    </source>
</evidence>
<proteinExistence type="predicted"/>
<reference evidence="2 3" key="1">
    <citation type="submission" date="2023-07" db="EMBL/GenBank/DDBJ databases">
        <title>Sorghum-associated microbial communities from plants grown in Nebraska, USA.</title>
        <authorList>
            <person name="Schachtman D."/>
        </authorList>
    </citation>
    <scope>NUCLEOTIDE SEQUENCE [LARGE SCALE GENOMIC DNA]</scope>
    <source>
        <strain evidence="2 3">3199</strain>
    </source>
</reference>
<dbReference type="EMBL" id="JAVDUP010000008">
    <property type="protein sequence ID" value="MDR6903534.1"/>
    <property type="molecule type" value="Genomic_DNA"/>
</dbReference>
<evidence type="ECO:0000256" key="1">
    <source>
        <dbReference type="SAM" id="SignalP"/>
    </source>
</evidence>